<comment type="catalytic activity">
    <reaction evidence="12">
        <text>a 2-methoxy-6-(all-trans-polyprenyl)phenol + 2 reduced [2Fe-2S]-[ferredoxin] + O2 + 2 H(+) = a 2-methoxy-6-(all-trans-polyprenyl)benzene-1,4-diol + 2 oxidized [2Fe-2S]-[ferredoxin] + H2O</text>
        <dbReference type="Rhea" id="RHEA:81183"/>
        <dbReference type="Rhea" id="RHEA-COMP:9551"/>
        <dbReference type="Rhea" id="RHEA-COMP:10000"/>
        <dbReference type="Rhea" id="RHEA-COMP:10001"/>
        <dbReference type="Rhea" id="RHEA-COMP:10858"/>
        <dbReference type="ChEBI" id="CHEBI:15377"/>
        <dbReference type="ChEBI" id="CHEBI:15378"/>
        <dbReference type="ChEBI" id="CHEBI:15379"/>
        <dbReference type="ChEBI" id="CHEBI:33737"/>
        <dbReference type="ChEBI" id="CHEBI:33738"/>
        <dbReference type="ChEBI" id="CHEBI:62731"/>
        <dbReference type="ChEBI" id="CHEBI:84166"/>
        <dbReference type="EC" id="1.14.15.46"/>
    </reaction>
</comment>
<evidence type="ECO:0000313" key="14">
    <source>
        <dbReference type="EMBL" id="CAG9860776.1"/>
    </source>
</evidence>
<feature type="domain" description="FAD-binding" evidence="13">
    <location>
        <begin position="36"/>
        <end position="285"/>
    </location>
</feature>
<dbReference type="InterPro" id="IPR036188">
    <property type="entry name" value="FAD/NAD-bd_sf"/>
</dbReference>
<dbReference type="GO" id="GO:0031314">
    <property type="term" value="C:extrinsic component of mitochondrial inner membrane"/>
    <property type="evidence" value="ECO:0007669"/>
    <property type="project" value="UniProtKB-UniRule"/>
</dbReference>
<evidence type="ECO:0000256" key="1">
    <source>
        <dbReference type="ARBA" id="ARBA00001974"/>
    </source>
</evidence>
<keyword evidence="11 12" id="KW-0472">Membrane</keyword>
<dbReference type="InterPro" id="IPR010971">
    <property type="entry name" value="UbiH/COQ6"/>
</dbReference>
<keyword evidence="5 12" id="KW-0999">Mitochondrion inner membrane</keyword>
<evidence type="ECO:0000256" key="12">
    <source>
        <dbReference type="HAMAP-Rule" id="MF_03193"/>
    </source>
</evidence>
<evidence type="ECO:0000313" key="15">
    <source>
        <dbReference type="Proteomes" id="UP001153712"/>
    </source>
</evidence>
<dbReference type="EC" id="1.14.15.45" evidence="12"/>
<dbReference type="Gene3D" id="3.50.50.60">
    <property type="entry name" value="FAD/NAD(P)-binding domain"/>
    <property type="match status" value="2"/>
</dbReference>
<comment type="catalytic activity">
    <reaction evidence="12">
        <text>a 4-hydroxy-3-(all-trans-polyprenyl)benzoate + 2 reduced [2Fe-2S]-[ferredoxin] + O2 + 2 H(+) = a 3,4-dihydroxy-5-(all-trans-polyprenyl)benzoate + 2 oxidized [2Fe-2S]-[ferredoxin] + H2O</text>
        <dbReference type="Rhea" id="RHEA:81195"/>
        <dbReference type="Rhea" id="RHEA-COMP:9514"/>
        <dbReference type="Rhea" id="RHEA-COMP:10000"/>
        <dbReference type="Rhea" id="RHEA-COMP:10001"/>
        <dbReference type="Rhea" id="RHEA-COMP:10930"/>
        <dbReference type="ChEBI" id="CHEBI:15377"/>
        <dbReference type="ChEBI" id="CHEBI:15378"/>
        <dbReference type="ChEBI" id="CHEBI:15379"/>
        <dbReference type="ChEBI" id="CHEBI:33737"/>
        <dbReference type="ChEBI" id="CHEBI:33738"/>
        <dbReference type="ChEBI" id="CHEBI:64694"/>
        <dbReference type="ChEBI" id="CHEBI:78396"/>
        <dbReference type="EC" id="1.14.15.45"/>
    </reaction>
</comment>
<sequence>MTRLAICKQAIATNTKFFTKRSFSSSGLEANSSKYYDIVIAGGGMIGCSLACTLGANQKLSNKRILLLESSKNKQYIPSEKYSNRVVSINPGNKKLLDNIGAWKHIESNKYATVKRLQVMDAISDTSITFGEETSSKDISYIVENDLLIHAVKTEMEQAKNVEVQYNQRIKSYNLPKESGEMAKICLEDGSEYTCDLLVGCDGQNSQVRKAMGVNYLNWKYDNVGIVATLKFNEEIDNCIAWQRLLPTGPIALLPLTSNMSSLVWSTTIAHSQQLMKLSDEQFVQAVNEGLWKVYERYGIVDQLVKSFDSFLRAANIPADVCRRYPPKIQSLEEGSRASFPLGFGHATNYISKGVALVGDAAHRVHPLAGQGVNLGFGDVQCLNKVLGEAHYVGCSLGNVFCLKDYESERQKYNVKMMIAVEGLYRLYRTDSTPVVIVRSLGLQATDVLFPIKNMIIEEAST</sequence>
<keyword evidence="6 12" id="KW-0274">FAD</keyword>
<comment type="function">
    <text evidence="12">FAD-dependent monooxygenase required for two non-consecutive steps during ubiquinone biosynthesis. Required for the C5-ring hydroxylation during ubiquinone biosynthesis by catalyzing the hydroxylation of 4-hydroxy-3-(all-trans-polyprenyl)benzoic acid to 3,4-dihydroxy-5-(all-trans-polyprenyl)benzoic acid. Also acts downstream of coq4, for the C1-hydroxylation during ubiquinone biosynthesis by catalyzing the hydroxylation of 2-methoxy-6-(all-trans-polyprenyl)phenol to 2-methoxy-6-(all-trans-polyprenyl)benzene-1,4-diol. The electrons required for the hydroxylation reaction are funneled indirectly to coq6 from NADPH via a ferredoxin/ferredoxin reductase system.</text>
</comment>
<dbReference type="GO" id="GO:0016712">
    <property type="term" value="F:oxidoreductase activity, acting on paired donors, with incorporation or reduction of molecular oxygen, reduced flavin or flavoprotein as one donor, and incorporation of one atom of oxygen"/>
    <property type="evidence" value="ECO:0007669"/>
    <property type="project" value="UniProtKB-UniRule"/>
</dbReference>
<organism evidence="14 15">
    <name type="scientific">Phyllotreta striolata</name>
    <name type="common">Striped flea beetle</name>
    <name type="synonym">Crioceris striolata</name>
    <dbReference type="NCBI Taxonomy" id="444603"/>
    <lineage>
        <taxon>Eukaryota</taxon>
        <taxon>Metazoa</taxon>
        <taxon>Ecdysozoa</taxon>
        <taxon>Arthropoda</taxon>
        <taxon>Hexapoda</taxon>
        <taxon>Insecta</taxon>
        <taxon>Pterygota</taxon>
        <taxon>Neoptera</taxon>
        <taxon>Endopterygota</taxon>
        <taxon>Coleoptera</taxon>
        <taxon>Polyphaga</taxon>
        <taxon>Cucujiformia</taxon>
        <taxon>Chrysomeloidea</taxon>
        <taxon>Chrysomelidae</taxon>
        <taxon>Galerucinae</taxon>
        <taxon>Alticini</taxon>
        <taxon>Phyllotreta</taxon>
    </lineage>
</organism>
<evidence type="ECO:0000256" key="4">
    <source>
        <dbReference type="ARBA" id="ARBA00022688"/>
    </source>
</evidence>
<reference evidence="14" key="1">
    <citation type="submission" date="2022-01" db="EMBL/GenBank/DDBJ databases">
        <authorList>
            <person name="King R."/>
        </authorList>
    </citation>
    <scope>NUCLEOTIDE SEQUENCE</scope>
</reference>
<dbReference type="InterPro" id="IPR018168">
    <property type="entry name" value="Ubi_Hdrlase_CS"/>
</dbReference>
<dbReference type="EMBL" id="OU900096">
    <property type="protein sequence ID" value="CAG9860776.1"/>
    <property type="molecule type" value="Genomic_DNA"/>
</dbReference>
<evidence type="ECO:0000256" key="6">
    <source>
        <dbReference type="ARBA" id="ARBA00022827"/>
    </source>
</evidence>
<comment type="subunit">
    <text evidence="12">Component of a multi-subunit COQ enzyme complex.</text>
</comment>
<dbReference type="AlphaFoldDB" id="A0A9N9XQT4"/>
<keyword evidence="3 12" id="KW-0285">Flavoprotein</keyword>
<keyword evidence="4 12" id="KW-0831">Ubiquinone biosynthesis</keyword>
<dbReference type="PANTHER" id="PTHR43876:SF7">
    <property type="entry name" value="UBIQUINONE BIOSYNTHESIS MONOOXYGENASE COQ6, MITOCHONDRIAL"/>
    <property type="match status" value="1"/>
</dbReference>
<proteinExistence type="inferred from homology"/>
<dbReference type="NCBIfam" id="TIGR01988">
    <property type="entry name" value="Ubi-OHases"/>
    <property type="match status" value="1"/>
</dbReference>
<evidence type="ECO:0000256" key="7">
    <source>
        <dbReference type="ARBA" id="ARBA00022946"/>
    </source>
</evidence>
<accession>A0A9N9XQT4</accession>
<evidence type="ECO:0000256" key="10">
    <source>
        <dbReference type="ARBA" id="ARBA00023128"/>
    </source>
</evidence>
<dbReference type="Proteomes" id="UP001153712">
    <property type="component" value="Chromosome 3"/>
</dbReference>
<dbReference type="Pfam" id="PF01494">
    <property type="entry name" value="FAD_binding_3"/>
    <property type="match status" value="2"/>
</dbReference>
<dbReference type="PANTHER" id="PTHR43876">
    <property type="entry name" value="UBIQUINONE BIOSYNTHESIS MONOOXYGENASE COQ6, MITOCHONDRIAL"/>
    <property type="match status" value="1"/>
</dbReference>
<evidence type="ECO:0000256" key="8">
    <source>
        <dbReference type="ARBA" id="ARBA00023002"/>
    </source>
</evidence>
<dbReference type="GO" id="GO:0071949">
    <property type="term" value="F:FAD binding"/>
    <property type="evidence" value="ECO:0007669"/>
    <property type="project" value="InterPro"/>
</dbReference>
<gene>
    <name evidence="12" type="primary">coq6</name>
    <name evidence="14" type="ORF">PHYEVI_LOCUS7125</name>
</gene>
<evidence type="ECO:0000256" key="3">
    <source>
        <dbReference type="ARBA" id="ARBA00022630"/>
    </source>
</evidence>
<comment type="cofactor">
    <cofactor evidence="1 12">
        <name>FAD</name>
        <dbReference type="ChEBI" id="CHEBI:57692"/>
    </cofactor>
</comment>
<dbReference type="GO" id="GO:0106364">
    <property type="term" value="F:4-hydroxy-3-all-trans-polyprenylbenzoate oxygenase activity"/>
    <property type="evidence" value="ECO:0007669"/>
    <property type="project" value="UniProtKB-EC"/>
</dbReference>
<keyword evidence="9 12" id="KW-0503">Monooxygenase</keyword>
<dbReference type="GO" id="GO:0120538">
    <property type="term" value="F:2-methoxy-6-polyprenolphenol 4-hydroxylase activity"/>
    <property type="evidence" value="ECO:0007669"/>
    <property type="project" value="UniProtKB-EC"/>
</dbReference>
<keyword evidence="7" id="KW-0809">Transit peptide</keyword>
<evidence type="ECO:0000256" key="2">
    <source>
        <dbReference type="ARBA" id="ARBA00005349"/>
    </source>
</evidence>
<evidence type="ECO:0000256" key="11">
    <source>
        <dbReference type="ARBA" id="ARBA00023136"/>
    </source>
</evidence>
<feature type="domain" description="FAD-binding" evidence="13">
    <location>
        <begin position="346"/>
        <end position="413"/>
    </location>
</feature>
<dbReference type="PRINTS" id="PR00420">
    <property type="entry name" value="RNGMNOXGNASE"/>
</dbReference>
<dbReference type="HAMAP" id="MF_03193">
    <property type="entry name" value="COQ6_monooxygenase"/>
    <property type="match status" value="1"/>
</dbReference>
<dbReference type="SUPFAM" id="SSF51905">
    <property type="entry name" value="FAD/NAD(P)-binding domain"/>
    <property type="match status" value="1"/>
</dbReference>
<keyword evidence="15" id="KW-1185">Reference proteome</keyword>
<dbReference type="InterPro" id="IPR002938">
    <property type="entry name" value="FAD-bd"/>
</dbReference>
<protein>
    <recommendedName>
        <fullName evidence="12">Ubiquinone biosynthesis monooxygenase COQ6, mitochondrial</fullName>
        <ecNumber evidence="12">1.14.15.45</ecNumber>
    </recommendedName>
    <alternativeName>
        <fullName evidence="12">2-methoxy-6-polyprenolphenol 4-hydroxylase</fullName>
        <ecNumber evidence="12">1.14.15.46</ecNumber>
    </alternativeName>
</protein>
<evidence type="ECO:0000256" key="9">
    <source>
        <dbReference type="ARBA" id="ARBA00023033"/>
    </source>
</evidence>
<keyword evidence="10 12" id="KW-0496">Mitochondrion</keyword>
<dbReference type="FunFam" id="3.50.50.60:FF:000086">
    <property type="entry name" value="Ubiquinone biosynthesis monooxygenase COQ6, mitochondrial"/>
    <property type="match status" value="1"/>
</dbReference>
<dbReference type="FunFam" id="3.50.50.60:FF:000021">
    <property type="entry name" value="Ubiquinone biosynthesis monooxygenase COQ6"/>
    <property type="match status" value="1"/>
</dbReference>
<dbReference type="PROSITE" id="PS01304">
    <property type="entry name" value="UBIH"/>
    <property type="match status" value="1"/>
</dbReference>
<dbReference type="InterPro" id="IPR000689">
    <property type="entry name" value="UbQ_mOase_COQ6"/>
</dbReference>
<dbReference type="OrthoDB" id="683240at2759"/>
<comment type="subcellular location">
    <subcellularLocation>
        <location evidence="12">Mitochondrion inner membrane</location>
        <topology evidence="12">Peripheral membrane protein</topology>
        <orientation evidence="12">Matrix side</orientation>
    </subcellularLocation>
</comment>
<dbReference type="NCBIfam" id="TIGR01989">
    <property type="entry name" value="COQ6"/>
    <property type="match status" value="1"/>
</dbReference>
<comment type="similarity">
    <text evidence="2 12">Belongs to the UbiH/COQ6 family.</text>
</comment>
<dbReference type="EC" id="1.14.15.46" evidence="12"/>
<evidence type="ECO:0000256" key="5">
    <source>
        <dbReference type="ARBA" id="ARBA00022792"/>
    </source>
</evidence>
<comment type="pathway">
    <text evidence="12">Cofactor biosynthesis; ubiquinone biosynthesis.</text>
</comment>
<keyword evidence="8 12" id="KW-0560">Oxidoreductase</keyword>
<dbReference type="InterPro" id="IPR051205">
    <property type="entry name" value="UbiH/COQ6_monooxygenase"/>
</dbReference>
<name>A0A9N9XQT4_PHYSR</name>
<evidence type="ECO:0000259" key="13">
    <source>
        <dbReference type="Pfam" id="PF01494"/>
    </source>
</evidence>